<dbReference type="AlphaFoldDB" id="A0A4Z0A364"/>
<accession>A0A4Z0A364</accession>
<dbReference type="STRING" id="135208.A0A4Z0A364"/>
<comment type="caution">
    <text evidence="2">The sequence shown here is derived from an EMBL/GenBank/DDBJ whole genome shotgun (WGS) entry which is preliminary data.</text>
</comment>
<evidence type="ECO:0000313" key="3">
    <source>
        <dbReference type="Proteomes" id="UP000298061"/>
    </source>
</evidence>
<dbReference type="OrthoDB" id="1702480at2759"/>
<reference evidence="2 3" key="1">
    <citation type="submission" date="2019-02" db="EMBL/GenBank/DDBJ databases">
        <title>Genome sequencing of the rare red list fungi Hericium alpestre (H. flagellum).</title>
        <authorList>
            <person name="Buettner E."/>
            <person name="Kellner H."/>
        </authorList>
    </citation>
    <scope>NUCLEOTIDE SEQUENCE [LARGE SCALE GENOMIC DNA]</scope>
    <source>
        <strain evidence="2 3">DSM 108284</strain>
    </source>
</reference>
<protein>
    <submittedName>
        <fullName evidence="2">Uncharacterized protein</fullName>
    </submittedName>
</protein>
<feature type="region of interest" description="Disordered" evidence="1">
    <location>
        <begin position="1"/>
        <end position="20"/>
    </location>
</feature>
<evidence type="ECO:0000256" key="1">
    <source>
        <dbReference type="SAM" id="MobiDB-lite"/>
    </source>
</evidence>
<evidence type="ECO:0000313" key="2">
    <source>
        <dbReference type="EMBL" id="TFY80900.1"/>
    </source>
</evidence>
<dbReference type="Proteomes" id="UP000298061">
    <property type="component" value="Unassembled WGS sequence"/>
</dbReference>
<dbReference type="EMBL" id="SFCI01000274">
    <property type="protein sequence ID" value="TFY80900.1"/>
    <property type="molecule type" value="Genomic_DNA"/>
</dbReference>
<proteinExistence type="predicted"/>
<gene>
    <name evidence="2" type="ORF">EWM64_g3116</name>
</gene>
<keyword evidence="3" id="KW-1185">Reference proteome</keyword>
<sequence>MASLKRIHPSEDDDNNRAKRRRFSLEHGFATLNLDSNPPSSITIEEIPPLAAPRVQVYQFEPDSGFGASPTPMDTDTPPLGMPQFATPGIQGNVEEPTSPDGASMTLPDVKMHNSSWYESEKDSKRSPSRVLLLCSALPHAPGIVITDLDASSDEEDSSRPHTPESEMVISPAVMESLRRGRRTANAGDKYEEHRVESAGAVQASGCAAARGVDVAAVATCAEGRVRTGQNFVVVEYSDGC</sequence>
<name>A0A4Z0A364_9AGAM</name>
<organism evidence="2 3">
    <name type="scientific">Hericium alpestre</name>
    <dbReference type="NCBI Taxonomy" id="135208"/>
    <lineage>
        <taxon>Eukaryota</taxon>
        <taxon>Fungi</taxon>
        <taxon>Dikarya</taxon>
        <taxon>Basidiomycota</taxon>
        <taxon>Agaricomycotina</taxon>
        <taxon>Agaricomycetes</taxon>
        <taxon>Russulales</taxon>
        <taxon>Hericiaceae</taxon>
        <taxon>Hericium</taxon>
    </lineage>
</organism>